<dbReference type="Gene3D" id="1.25.40.20">
    <property type="entry name" value="Ankyrin repeat-containing domain"/>
    <property type="match status" value="1"/>
</dbReference>
<name>A0ABD2QFS9_9PLAT</name>
<evidence type="ECO:0000256" key="1">
    <source>
        <dbReference type="SAM" id="MobiDB-lite"/>
    </source>
</evidence>
<dbReference type="SUPFAM" id="SSF48403">
    <property type="entry name" value="Ankyrin repeat"/>
    <property type="match status" value="1"/>
</dbReference>
<feature type="region of interest" description="Disordered" evidence="1">
    <location>
        <begin position="138"/>
        <end position="179"/>
    </location>
</feature>
<comment type="caution">
    <text evidence="2">The sequence shown here is derived from an EMBL/GenBank/DDBJ whole genome shotgun (WGS) entry which is preliminary data.</text>
</comment>
<dbReference type="Proteomes" id="UP001626550">
    <property type="component" value="Unassembled WGS sequence"/>
</dbReference>
<reference evidence="2 3" key="1">
    <citation type="submission" date="2024-11" db="EMBL/GenBank/DDBJ databases">
        <title>Adaptive evolution of stress response genes in parasites aligns with host niche diversity.</title>
        <authorList>
            <person name="Hahn C."/>
            <person name="Resl P."/>
        </authorList>
    </citation>
    <scope>NUCLEOTIDE SEQUENCE [LARGE SCALE GENOMIC DNA]</scope>
    <source>
        <strain evidence="2">EGGRZ-B1_66</strain>
        <tissue evidence="2">Body</tissue>
    </source>
</reference>
<protein>
    <submittedName>
        <fullName evidence="2">Uncharacterized protein</fullName>
    </submittedName>
</protein>
<evidence type="ECO:0000313" key="3">
    <source>
        <dbReference type="Proteomes" id="UP001626550"/>
    </source>
</evidence>
<gene>
    <name evidence="2" type="ORF">Ciccas_002945</name>
</gene>
<dbReference type="AlphaFoldDB" id="A0ABD2QFS9"/>
<organism evidence="2 3">
    <name type="scientific">Cichlidogyrus casuarinus</name>
    <dbReference type="NCBI Taxonomy" id="1844966"/>
    <lineage>
        <taxon>Eukaryota</taxon>
        <taxon>Metazoa</taxon>
        <taxon>Spiralia</taxon>
        <taxon>Lophotrochozoa</taxon>
        <taxon>Platyhelminthes</taxon>
        <taxon>Monogenea</taxon>
        <taxon>Monopisthocotylea</taxon>
        <taxon>Dactylogyridea</taxon>
        <taxon>Ancyrocephalidae</taxon>
        <taxon>Cichlidogyrus</taxon>
    </lineage>
</organism>
<dbReference type="EMBL" id="JBJKFK010000249">
    <property type="protein sequence ID" value="KAL3318392.1"/>
    <property type="molecule type" value="Genomic_DNA"/>
</dbReference>
<evidence type="ECO:0000313" key="2">
    <source>
        <dbReference type="EMBL" id="KAL3318392.1"/>
    </source>
</evidence>
<accession>A0ABD2QFS9</accession>
<dbReference type="InterPro" id="IPR036770">
    <property type="entry name" value="Ankyrin_rpt-contain_sf"/>
</dbReference>
<sequence length="179" mass="20758">MNVLEWAFEVRRQRPVHKMPYRMKAWMLSPSKLLLKYKANLQAKNANKQTPFDVAAMMNKEAVLEFLRPLMYERIWTINAISSSNSAYTLSNFERANQASPISPYDNTVEFFQRYRPQQCATTMITRRPLSVAMTRLEDQPSDTLRPPLRPASRGSFADESRRFRGSSLQPLPPRASNQ</sequence>
<keyword evidence="3" id="KW-1185">Reference proteome</keyword>
<proteinExistence type="predicted"/>